<dbReference type="AlphaFoldDB" id="A0AAV9ZQC5"/>
<evidence type="ECO:0000313" key="1">
    <source>
        <dbReference type="EMBL" id="KAK6988607.1"/>
    </source>
</evidence>
<sequence>MPMHQGLTDVPKSPWAYFSRIRMVCMHAAKGKTYDNYYKLVDTGDLYLGRENSLQVLRVLTSSPAIQAVGQSNSSQRLVVINPLEWSPVTNSSSGNPIGGTNTIATPPGLPDFVRARWGDFLSTLYRKLGAIDGNPWVLPGGDVAWIQEAFDRVYYGSGYKVKLGCPVYIKAKDRLNDKRSYFGRRAIAVVDTLFRTEEYVGKSRQIAKFAKDALRDDGPGIWGVPAPSGLKKTDQGYVPPDEVFASPYVIAVFAPFIKSAAGSAYNYGYAGAALALTMTALERAWMKWITGVKVEDNTPFSREHVSVLFDDYYKSVSSLSPRRWKVIMEKVGVYNAEDAPLPATASTLEANRHQLFIPSSP</sequence>
<dbReference type="Proteomes" id="UP001362999">
    <property type="component" value="Unassembled WGS sequence"/>
</dbReference>
<organism evidence="1 2">
    <name type="scientific">Favolaschia claudopus</name>
    <dbReference type="NCBI Taxonomy" id="2862362"/>
    <lineage>
        <taxon>Eukaryota</taxon>
        <taxon>Fungi</taxon>
        <taxon>Dikarya</taxon>
        <taxon>Basidiomycota</taxon>
        <taxon>Agaricomycotina</taxon>
        <taxon>Agaricomycetes</taxon>
        <taxon>Agaricomycetidae</taxon>
        <taxon>Agaricales</taxon>
        <taxon>Marasmiineae</taxon>
        <taxon>Mycenaceae</taxon>
        <taxon>Favolaschia</taxon>
    </lineage>
</organism>
<gene>
    <name evidence="1" type="ORF">R3P38DRAFT_3228568</name>
</gene>
<dbReference type="EMBL" id="JAWWNJ010000121">
    <property type="protein sequence ID" value="KAK6988607.1"/>
    <property type="molecule type" value="Genomic_DNA"/>
</dbReference>
<name>A0AAV9ZQC5_9AGAR</name>
<comment type="caution">
    <text evidence="1">The sequence shown here is derived from an EMBL/GenBank/DDBJ whole genome shotgun (WGS) entry which is preliminary data.</text>
</comment>
<proteinExistence type="predicted"/>
<accession>A0AAV9ZQC5</accession>
<protein>
    <submittedName>
        <fullName evidence="1">Uncharacterized protein</fullName>
    </submittedName>
</protein>
<evidence type="ECO:0000313" key="2">
    <source>
        <dbReference type="Proteomes" id="UP001362999"/>
    </source>
</evidence>
<reference evidence="1 2" key="1">
    <citation type="journal article" date="2024" name="J Genomics">
        <title>Draft genome sequencing and assembly of Favolaschia claudopus CIRM-BRFM 2984 isolated from oak limbs.</title>
        <authorList>
            <person name="Navarro D."/>
            <person name="Drula E."/>
            <person name="Chaduli D."/>
            <person name="Cazenave R."/>
            <person name="Ahrendt S."/>
            <person name="Wang J."/>
            <person name="Lipzen A."/>
            <person name="Daum C."/>
            <person name="Barry K."/>
            <person name="Grigoriev I.V."/>
            <person name="Favel A."/>
            <person name="Rosso M.N."/>
            <person name="Martin F."/>
        </authorList>
    </citation>
    <scope>NUCLEOTIDE SEQUENCE [LARGE SCALE GENOMIC DNA]</scope>
    <source>
        <strain evidence="1 2">CIRM-BRFM 2984</strain>
    </source>
</reference>
<keyword evidence="2" id="KW-1185">Reference proteome</keyword>